<feature type="transmembrane region" description="Helical" evidence="1">
    <location>
        <begin position="35"/>
        <end position="59"/>
    </location>
</feature>
<proteinExistence type="predicted"/>
<evidence type="ECO:0000313" key="2">
    <source>
        <dbReference type="EMBL" id="SHH36914.1"/>
    </source>
</evidence>
<evidence type="ECO:0008006" key="4">
    <source>
        <dbReference type="Google" id="ProtNLM"/>
    </source>
</evidence>
<keyword evidence="1" id="KW-1133">Transmembrane helix</keyword>
<feature type="transmembrane region" description="Helical" evidence="1">
    <location>
        <begin position="96"/>
        <end position="116"/>
    </location>
</feature>
<gene>
    <name evidence="2" type="ORF">SAMN05444351_4634</name>
</gene>
<feature type="transmembrane region" description="Helical" evidence="1">
    <location>
        <begin position="71"/>
        <end position="89"/>
    </location>
</feature>
<dbReference type="STRING" id="1070870.SAMN05444351_4634"/>
<dbReference type="EMBL" id="FQVX01000009">
    <property type="protein sequence ID" value="SHH36914.1"/>
    <property type="molecule type" value="Genomic_DNA"/>
</dbReference>
<name>A0A1M5SED2_9ACTN</name>
<keyword evidence="1" id="KW-0812">Transmembrane</keyword>
<dbReference type="AlphaFoldDB" id="A0A1M5SED2"/>
<keyword evidence="1" id="KW-0472">Membrane</keyword>
<dbReference type="Proteomes" id="UP000184471">
    <property type="component" value="Unassembled WGS sequence"/>
</dbReference>
<feature type="transmembrane region" description="Helical" evidence="1">
    <location>
        <begin position="7"/>
        <end position="28"/>
    </location>
</feature>
<evidence type="ECO:0000256" key="1">
    <source>
        <dbReference type="SAM" id="Phobius"/>
    </source>
</evidence>
<keyword evidence="3" id="KW-1185">Reference proteome</keyword>
<sequence>MGAMNDVLVWSATAVAVAVALAGLASTLARRRIGLVHLAGAAVLEVLLVVQAVVAGVALAGGERPPETATFLGYLGGVVLLPVAGVLWSRTEPSRWAGTVLAVASLVTAVMVWRLVQLWEAPGV</sequence>
<accession>A0A1M5SED2</accession>
<reference evidence="2 3" key="1">
    <citation type="submission" date="2016-11" db="EMBL/GenBank/DDBJ databases">
        <authorList>
            <person name="Jaros S."/>
            <person name="Januszkiewicz K."/>
            <person name="Wedrychowicz H."/>
        </authorList>
    </citation>
    <scope>NUCLEOTIDE SEQUENCE [LARGE SCALE GENOMIC DNA]</scope>
    <source>
        <strain evidence="2 3">DSM 45408</strain>
    </source>
</reference>
<organism evidence="2 3">
    <name type="scientific">Geodermatophilus nigrescens</name>
    <dbReference type="NCBI Taxonomy" id="1070870"/>
    <lineage>
        <taxon>Bacteria</taxon>
        <taxon>Bacillati</taxon>
        <taxon>Actinomycetota</taxon>
        <taxon>Actinomycetes</taxon>
        <taxon>Geodermatophilales</taxon>
        <taxon>Geodermatophilaceae</taxon>
        <taxon>Geodermatophilus</taxon>
    </lineage>
</organism>
<protein>
    <recommendedName>
        <fullName evidence="4">Integral membrane protein</fullName>
    </recommendedName>
</protein>
<evidence type="ECO:0000313" key="3">
    <source>
        <dbReference type="Proteomes" id="UP000184471"/>
    </source>
</evidence>